<evidence type="ECO:0008006" key="3">
    <source>
        <dbReference type="Google" id="ProtNLM"/>
    </source>
</evidence>
<keyword evidence="2" id="KW-1185">Reference proteome</keyword>
<organism evidence="1 2">
    <name type="scientific">Enterococcus devriesei</name>
    <dbReference type="NCBI Taxonomy" id="319970"/>
    <lineage>
        <taxon>Bacteria</taxon>
        <taxon>Bacillati</taxon>
        <taxon>Bacillota</taxon>
        <taxon>Bacilli</taxon>
        <taxon>Lactobacillales</taxon>
        <taxon>Enterococcaceae</taxon>
        <taxon>Enterococcus</taxon>
    </lineage>
</organism>
<comment type="caution">
    <text evidence="1">The sequence shown here is derived from an EMBL/GenBank/DDBJ whole genome shotgun (WGS) entry which is preliminary data.</text>
</comment>
<proteinExistence type="predicted"/>
<name>A0A1L8SPY1_9ENTE</name>
<accession>A0A1L8SPY1</accession>
<reference evidence="1 2" key="1">
    <citation type="submission" date="2014-12" db="EMBL/GenBank/DDBJ databases">
        <title>Draft genome sequences of 29 type strains of Enterococci.</title>
        <authorList>
            <person name="Zhong Z."/>
            <person name="Sun Z."/>
            <person name="Liu W."/>
            <person name="Zhang W."/>
            <person name="Zhang H."/>
        </authorList>
    </citation>
    <scope>NUCLEOTIDE SEQUENCE [LARGE SCALE GENOMIC DNA]</scope>
    <source>
        <strain evidence="1 2">DSM 22802</strain>
    </source>
</reference>
<sequence length="101" mass="11214">MEDIAIPAVPTITAEHKKLVEAARATLLDKSKATPFALLGTEEVVGTNFWILCRVEVPETKGDEVLTVYKIYQSPEDEVSLVEAHPFEFETPHSEAFRLSA</sequence>
<dbReference type="EMBL" id="JXKM01000015">
    <property type="protein sequence ID" value="OJG34091.1"/>
    <property type="molecule type" value="Genomic_DNA"/>
</dbReference>
<gene>
    <name evidence="1" type="ORF">RV00_GL000903</name>
</gene>
<evidence type="ECO:0000313" key="2">
    <source>
        <dbReference type="Proteomes" id="UP000183700"/>
    </source>
</evidence>
<protein>
    <recommendedName>
        <fullName evidence="3">Cystatin domain-containing protein</fullName>
    </recommendedName>
</protein>
<evidence type="ECO:0000313" key="1">
    <source>
        <dbReference type="EMBL" id="OJG34091.1"/>
    </source>
</evidence>
<dbReference type="Proteomes" id="UP000183700">
    <property type="component" value="Unassembled WGS sequence"/>
</dbReference>
<dbReference type="AlphaFoldDB" id="A0A1L8SPY1"/>